<dbReference type="Gene3D" id="1.25.40.390">
    <property type="match status" value="1"/>
</dbReference>
<protein>
    <submittedName>
        <fullName evidence="8">RagB/SusD family nutrient uptake outer membrane protein</fullName>
    </submittedName>
</protein>
<feature type="domain" description="SusD-like N-terminal" evidence="7">
    <location>
        <begin position="103"/>
        <end position="218"/>
    </location>
</feature>
<gene>
    <name evidence="8" type="ORF">IZT61_07850</name>
</gene>
<proteinExistence type="inferred from homology"/>
<organism evidence="8 9">
    <name type="scientific">Pedobacter endophyticus</name>
    <dbReference type="NCBI Taxonomy" id="2789740"/>
    <lineage>
        <taxon>Bacteria</taxon>
        <taxon>Pseudomonadati</taxon>
        <taxon>Bacteroidota</taxon>
        <taxon>Sphingobacteriia</taxon>
        <taxon>Sphingobacteriales</taxon>
        <taxon>Sphingobacteriaceae</taxon>
        <taxon>Pedobacter</taxon>
    </lineage>
</organism>
<dbReference type="GO" id="GO:0009279">
    <property type="term" value="C:cell outer membrane"/>
    <property type="evidence" value="ECO:0007669"/>
    <property type="project" value="UniProtKB-SubCell"/>
</dbReference>
<dbReference type="RefSeq" id="WP_196100612.1">
    <property type="nucleotide sequence ID" value="NZ_CP064939.1"/>
</dbReference>
<comment type="subcellular location">
    <subcellularLocation>
        <location evidence="1">Cell outer membrane</location>
    </subcellularLocation>
</comment>
<evidence type="ECO:0000256" key="5">
    <source>
        <dbReference type="ARBA" id="ARBA00023237"/>
    </source>
</evidence>
<dbReference type="Proteomes" id="UP000594759">
    <property type="component" value="Chromosome"/>
</dbReference>
<dbReference type="EMBL" id="CP064939">
    <property type="protein sequence ID" value="QPH41161.1"/>
    <property type="molecule type" value="Genomic_DNA"/>
</dbReference>
<evidence type="ECO:0000256" key="3">
    <source>
        <dbReference type="ARBA" id="ARBA00022729"/>
    </source>
</evidence>
<feature type="domain" description="RagB/SusD" evidence="6">
    <location>
        <begin position="339"/>
        <end position="461"/>
    </location>
</feature>
<dbReference type="InterPro" id="IPR033985">
    <property type="entry name" value="SusD-like_N"/>
</dbReference>
<keyword evidence="3" id="KW-0732">Signal</keyword>
<dbReference type="InterPro" id="IPR012944">
    <property type="entry name" value="SusD_RagB_dom"/>
</dbReference>
<evidence type="ECO:0000259" key="7">
    <source>
        <dbReference type="Pfam" id="PF14322"/>
    </source>
</evidence>
<sequence length="496" mass="56002">MLYNYKNKILLVIVLAIAMFSCKKILEPDVIDSPTGRNAFKTAQDVNNGIGAAYSFLRTALPNKIFLFGDVRAYNFSSLSFTTNVRPETSIPENDYNALINNGGGNWSDFYRTIAQCNLLLEVIPTISNYDNATKRRHIGEVSFIRALTYFYLVRFWGDVPINLSSVNIGTIARSPQAEVYKLVKSDLDKAIANLSLLYSADDKAVRATKGAAWAIKAHLMAWQQDYSACEKLCDSVIRFGNYSLVKDTTNNNLVKIFVGKSPEGIFELNYDYLQNEVEKNLVYNRTLGRPWYKDVSDGGGGTEKFLLSPTTEQMDAMFKPGAKDARRFSWFIKDYFANSVTIGKETYNGAKNRYYFGKYRTLAQNADTTSQKINESNIIITRLADIILLRAEALASNTVNRPAEAVTLLNEVRKRAFAAAYTGGGDLQDTILLERKKELIGEGHFFFDLVRTRKMNKYSLITESDWYSGGAWLLPINQSIIAESNFTITQNDYWK</sequence>
<dbReference type="InterPro" id="IPR011990">
    <property type="entry name" value="TPR-like_helical_dom_sf"/>
</dbReference>
<keyword evidence="9" id="KW-1185">Reference proteome</keyword>
<evidence type="ECO:0000259" key="6">
    <source>
        <dbReference type="Pfam" id="PF07980"/>
    </source>
</evidence>
<comment type="similarity">
    <text evidence="2">Belongs to the SusD family.</text>
</comment>
<dbReference type="CDD" id="cd08977">
    <property type="entry name" value="SusD"/>
    <property type="match status" value="1"/>
</dbReference>
<dbReference type="Pfam" id="PF07980">
    <property type="entry name" value="SusD_RagB"/>
    <property type="match status" value="1"/>
</dbReference>
<evidence type="ECO:0000313" key="9">
    <source>
        <dbReference type="Proteomes" id="UP000594759"/>
    </source>
</evidence>
<keyword evidence="5" id="KW-0998">Cell outer membrane</keyword>
<name>A0A7S9L293_9SPHI</name>
<dbReference type="PROSITE" id="PS51257">
    <property type="entry name" value="PROKAR_LIPOPROTEIN"/>
    <property type="match status" value="1"/>
</dbReference>
<dbReference type="AlphaFoldDB" id="A0A7S9L293"/>
<evidence type="ECO:0000256" key="2">
    <source>
        <dbReference type="ARBA" id="ARBA00006275"/>
    </source>
</evidence>
<evidence type="ECO:0000256" key="4">
    <source>
        <dbReference type="ARBA" id="ARBA00023136"/>
    </source>
</evidence>
<evidence type="ECO:0000313" key="8">
    <source>
        <dbReference type="EMBL" id="QPH41161.1"/>
    </source>
</evidence>
<reference evidence="8 9" key="1">
    <citation type="submission" date="2020-11" db="EMBL/GenBank/DDBJ databases">
        <title>Pedobacter endophytica, an endophytic bacteria isolated form Carex pumila.</title>
        <authorList>
            <person name="Peng Y."/>
            <person name="Jiang L."/>
            <person name="Lee J."/>
        </authorList>
    </citation>
    <scope>NUCLEOTIDE SEQUENCE [LARGE SCALE GENOMIC DNA]</scope>
    <source>
        <strain evidence="8 9">JBR3-12</strain>
    </source>
</reference>
<evidence type="ECO:0000256" key="1">
    <source>
        <dbReference type="ARBA" id="ARBA00004442"/>
    </source>
</evidence>
<dbReference type="KEGG" id="pex:IZT61_07850"/>
<dbReference type="SUPFAM" id="SSF48452">
    <property type="entry name" value="TPR-like"/>
    <property type="match status" value="1"/>
</dbReference>
<accession>A0A7S9L293</accession>
<dbReference type="Pfam" id="PF14322">
    <property type="entry name" value="SusD-like_3"/>
    <property type="match status" value="1"/>
</dbReference>
<keyword evidence="4" id="KW-0472">Membrane</keyword>